<evidence type="ECO:0000256" key="2">
    <source>
        <dbReference type="ARBA" id="ARBA00012737"/>
    </source>
</evidence>
<organism evidence="5 6">
    <name type="scientific">Sphingopyxis italica</name>
    <dbReference type="NCBI Taxonomy" id="1129133"/>
    <lineage>
        <taxon>Bacteria</taxon>
        <taxon>Pseudomonadati</taxon>
        <taxon>Pseudomonadota</taxon>
        <taxon>Alphaproteobacteria</taxon>
        <taxon>Sphingomonadales</taxon>
        <taxon>Sphingomonadaceae</taxon>
        <taxon>Sphingopyxis</taxon>
    </lineage>
</organism>
<evidence type="ECO:0000313" key="6">
    <source>
        <dbReference type="Proteomes" id="UP000535078"/>
    </source>
</evidence>
<dbReference type="InterPro" id="IPR001962">
    <property type="entry name" value="Asn_synthase"/>
</dbReference>
<dbReference type="PANTHER" id="PTHR43284:SF1">
    <property type="entry name" value="ASPARAGINE SYNTHETASE"/>
    <property type="match status" value="1"/>
</dbReference>
<reference evidence="5 6" key="1">
    <citation type="submission" date="2020-03" db="EMBL/GenBank/DDBJ databases">
        <title>Genomic Encyclopedia of Type Strains, Phase IV (KMG-IV): sequencing the most valuable type-strain genomes for metagenomic binning, comparative biology and taxonomic classification.</title>
        <authorList>
            <person name="Goeker M."/>
        </authorList>
    </citation>
    <scope>NUCLEOTIDE SEQUENCE [LARGE SCALE GENOMIC DNA]</scope>
    <source>
        <strain evidence="5 6">DSM 25229</strain>
    </source>
</reference>
<comment type="caution">
    <text evidence="5">The sequence shown here is derived from an EMBL/GenBank/DDBJ whole genome shotgun (WGS) entry which is preliminary data.</text>
</comment>
<accession>A0A7X6B858</accession>
<dbReference type="EMBL" id="JAATIT010000001">
    <property type="protein sequence ID" value="NJB88621.1"/>
    <property type="molecule type" value="Genomic_DNA"/>
</dbReference>
<dbReference type="InterPro" id="IPR051786">
    <property type="entry name" value="ASN_synthetase/amidase"/>
</dbReference>
<gene>
    <name evidence="5" type="ORF">GGR90_000773</name>
</gene>
<dbReference type="InterPro" id="IPR014729">
    <property type="entry name" value="Rossmann-like_a/b/a_fold"/>
</dbReference>
<proteinExistence type="predicted"/>
<evidence type="ECO:0000313" key="5">
    <source>
        <dbReference type="EMBL" id="NJB88621.1"/>
    </source>
</evidence>
<dbReference type="InterPro" id="IPR029055">
    <property type="entry name" value="Ntn_hydrolases_N"/>
</dbReference>
<protein>
    <recommendedName>
        <fullName evidence="2">asparagine synthase (glutamine-hydrolyzing)</fullName>
        <ecNumber evidence="2">6.3.5.4</ecNumber>
    </recommendedName>
</protein>
<feature type="domain" description="Asparagine synthetase" evidence="4">
    <location>
        <begin position="226"/>
        <end position="563"/>
    </location>
</feature>
<dbReference type="GO" id="GO:0004066">
    <property type="term" value="F:asparagine synthase (glutamine-hydrolyzing) activity"/>
    <property type="evidence" value="ECO:0007669"/>
    <property type="project" value="UniProtKB-EC"/>
</dbReference>
<comment type="catalytic activity">
    <reaction evidence="3">
        <text>L-aspartate + L-glutamine + ATP + H2O = L-asparagine + L-glutamate + AMP + diphosphate + H(+)</text>
        <dbReference type="Rhea" id="RHEA:12228"/>
        <dbReference type="ChEBI" id="CHEBI:15377"/>
        <dbReference type="ChEBI" id="CHEBI:15378"/>
        <dbReference type="ChEBI" id="CHEBI:29985"/>
        <dbReference type="ChEBI" id="CHEBI:29991"/>
        <dbReference type="ChEBI" id="CHEBI:30616"/>
        <dbReference type="ChEBI" id="CHEBI:33019"/>
        <dbReference type="ChEBI" id="CHEBI:58048"/>
        <dbReference type="ChEBI" id="CHEBI:58359"/>
        <dbReference type="ChEBI" id="CHEBI:456215"/>
        <dbReference type="EC" id="6.3.5.4"/>
    </reaction>
</comment>
<name>A0A7X6B858_9SPHN</name>
<dbReference type="Proteomes" id="UP000535078">
    <property type="component" value="Unassembled WGS sequence"/>
</dbReference>
<evidence type="ECO:0000256" key="3">
    <source>
        <dbReference type="ARBA" id="ARBA00048741"/>
    </source>
</evidence>
<evidence type="ECO:0000256" key="1">
    <source>
        <dbReference type="ARBA" id="ARBA00005187"/>
    </source>
</evidence>
<dbReference type="AlphaFoldDB" id="A0A7X6B858"/>
<sequence>MPGYFRIEISEASGQADRDNGEADPPALSLPGARLWCDRQPLALGGHGYLIGHLFERGEMSRRVLDLHETAVTRMAASSGRSLVSDYWGGYVSILARPGGGLAIFRDPSGLLPVYYRADGAGVTASSDAADLGRRGGVDYPAVARFLANGGAPSRETCLEGVQVLLPGECLIITSGSRRLESWWSPWDWTQVPHKRFEVAARKLRAVALDCIESWASCFDSILTGVSGGLDSSIVAGAASRRAAALHCLTMIEDDAIGDERRYASILAKAIGVPLLEAHYDLGKVEIDRAVAPHHPWPHAPFYMQAIASAHEELRREHQIDAFFSGNGGDNIFCAIRSASPFVDRFMAQGPRHGLFDTLRDLSDLTGASGATILRHAWDRYRDCSRPVKLHRDTSGLSSAAIAELDVPRPPHPWMEAPEGTPPGKAAHVRLLARAHRSIELYPRRSHPQHVAPLLSQPIVETCLSIPTWQWIEGGRDRAVARAAFKSIVPVQLLRRTSKGGPGGFMQRIFQANAEHAGDLLRTGLLARAGLLDLRTLEGASQPTVAGFEKAQRILALCAAESWVRWWTDVRAS</sequence>
<dbReference type="PANTHER" id="PTHR43284">
    <property type="entry name" value="ASPARAGINE SYNTHETASE (GLUTAMINE-HYDROLYZING)"/>
    <property type="match status" value="1"/>
</dbReference>
<dbReference type="Gene3D" id="3.40.50.620">
    <property type="entry name" value="HUPs"/>
    <property type="match status" value="1"/>
</dbReference>
<dbReference type="Gene3D" id="3.60.20.10">
    <property type="entry name" value="Glutamine Phosphoribosylpyrophosphate, subunit 1, domain 1"/>
    <property type="match status" value="1"/>
</dbReference>
<keyword evidence="5" id="KW-0436">Ligase</keyword>
<dbReference type="EC" id="6.3.5.4" evidence="2"/>
<keyword evidence="6" id="KW-1185">Reference proteome</keyword>
<dbReference type="Pfam" id="PF00733">
    <property type="entry name" value="Asn_synthase"/>
    <property type="match status" value="1"/>
</dbReference>
<dbReference type="GO" id="GO:0006529">
    <property type="term" value="P:asparagine biosynthetic process"/>
    <property type="evidence" value="ECO:0007669"/>
    <property type="project" value="InterPro"/>
</dbReference>
<comment type="pathway">
    <text evidence="1">Amino-acid biosynthesis; L-asparagine biosynthesis; L-asparagine from L-aspartate (L-Gln route): step 1/1.</text>
</comment>
<dbReference type="SUPFAM" id="SSF56235">
    <property type="entry name" value="N-terminal nucleophile aminohydrolases (Ntn hydrolases)"/>
    <property type="match status" value="1"/>
</dbReference>
<evidence type="ECO:0000259" key="4">
    <source>
        <dbReference type="Pfam" id="PF00733"/>
    </source>
</evidence>
<dbReference type="SUPFAM" id="SSF52402">
    <property type="entry name" value="Adenine nucleotide alpha hydrolases-like"/>
    <property type="match status" value="1"/>
</dbReference>